<dbReference type="GO" id="GO:0004252">
    <property type="term" value="F:serine-type endopeptidase activity"/>
    <property type="evidence" value="ECO:0007669"/>
    <property type="project" value="InterPro"/>
</dbReference>
<evidence type="ECO:0000256" key="2">
    <source>
        <dbReference type="ARBA" id="ARBA00022670"/>
    </source>
</evidence>
<evidence type="ECO:0000313" key="7">
    <source>
        <dbReference type="Proteomes" id="UP000278475"/>
    </source>
</evidence>
<evidence type="ECO:0000313" key="6">
    <source>
        <dbReference type="EMBL" id="RLE45634.1"/>
    </source>
</evidence>
<evidence type="ECO:0000256" key="1">
    <source>
        <dbReference type="ARBA" id="ARBA00011073"/>
    </source>
</evidence>
<dbReference type="Gene3D" id="3.40.50.200">
    <property type="entry name" value="Peptidase S8/S53 domain"/>
    <property type="match status" value="1"/>
</dbReference>
<dbReference type="PANTHER" id="PTHR43806">
    <property type="entry name" value="PEPTIDASE S8"/>
    <property type="match status" value="1"/>
</dbReference>
<protein>
    <recommendedName>
        <fullName evidence="5">Peptidase S8/S53 domain-containing protein</fullName>
    </recommendedName>
</protein>
<keyword evidence="4" id="KW-0720">Serine protease</keyword>
<accession>A0A497EJU4</accession>
<keyword evidence="3" id="KW-0378">Hydrolase</keyword>
<feature type="domain" description="Peptidase S8/S53" evidence="5">
    <location>
        <begin position="231"/>
        <end position="547"/>
    </location>
</feature>
<dbReference type="InterPro" id="IPR000209">
    <property type="entry name" value="Peptidase_S8/S53_dom"/>
</dbReference>
<dbReference type="GO" id="GO:0006508">
    <property type="term" value="P:proteolysis"/>
    <property type="evidence" value="ECO:0007669"/>
    <property type="project" value="UniProtKB-KW"/>
</dbReference>
<evidence type="ECO:0000259" key="5">
    <source>
        <dbReference type="Pfam" id="PF00082"/>
    </source>
</evidence>
<dbReference type="InterPro" id="IPR015500">
    <property type="entry name" value="Peptidase_S8_subtilisin-rel"/>
</dbReference>
<dbReference type="PANTHER" id="PTHR43806:SF11">
    <property type="entry name" value="CEREVISIN-RELATED"/>
    <property type="match status" value="1"/>
</dbReference>
<comment type="caution">
    <text evidence="6">The sequence shown here is derived from an EMBL/GenBank/DDBJ whole genome shotgun (WGS) entry which is preliminary data.</text>
</comment>
<name>A0A497EJU4_9CREN</name>
<reference evidence="6 7" key="1">
    <citation type="submission" date="2018-06" db="EMBL/GenBank/DDBJ databases">
        <title>Extensive metabolic versatility and redundancy in microbially diverse, dynamic hydrothermal sediments.</title>
        <authorList>
            <person name="Dombrowski N."/>
            <person name="Teske A."/>
            <person name="Baker B.J."/>
        </authorList>
    </citation>
    <scope>NUCLEOTIDE SEQUENCE [LARGE SCALE GENOMIC DNA]</scope>
    <source>
        <strain evidence="6">B66_G16</strain>
    </source>
</reference>
<evidence type="ECO:0000256" key="4">
    <source>
        <dbReference type="ARBA" id="ARBA00022825"/>
    </source>
</evidence>
<dbReference type="PRINTS" id="PR00723">
    <property type="entry name" value="SUBTILISIN"/>
</dbReference>
<dbReference type="SUPFAM" id="SSF52743">
    <property type="entry name" value="Subtilisin-like"/>
    <property type="match status" value="1"/>
</dbReference>
<gene>
    <name evidence="6" type="ORF">DRJ31_11010</name>
</gene>
<dbReference type="EMBL" id="QMQV01000241">
    <property type="protein sequence ID" value="RLE45634.1"/>
    <property type="molecule type" value="Genomic_DNA"/>
</dbReference>
<comment type="similarity">
    <text evidence="1">Belongs to the peptidase S8 family.</text>
</comment>
<evidence type="ECO:0000256" key="3">
    <source>
        <dbReference type="ARBA" id="ARBA00022801"/>
    </source>
</evidence>
<dbReference type="InterPro" id="IPR036852">
    <property type="entry name" value="Peptidase_S8/S53_dom_sf"/>
</dbReference>
<proteinExistence type="inferred from homology"/>
<dbReference type="AlphaFoldDB" id="A0A497EJU4"/>
<organism evidence="6 7">
    <name type="scientific">Thermoproteota archaeon</name>
    <dbReference type="NCBI Taxonomy" id="2056631"/>
    <lineage>
        <taxon>Archaea</taxon>
        <taxon>Thermoproteota</taxon>
    </lineage>
</organism>
<feature type="non-terminal residue" evidence="6">
    <location>
        <position position="886"/>
    </location>
</feature>
<feature type="non-terminal residue" evidence="6">
    <location>
        <position position="1"/>
    </location>
</feature>
<dbReference type="InterPro" id="IPR022398">
    <property type="entry name" value="Peptidase_S8_His-AS"/>
</dbReference>
<keyword evidence="2" id="KW-0645">Protease</keyword>
<dbReference type="PROSITE" id="PS00137">
    <property type="entry name" value="SUBTILASE_HIS"/>
    <property type="match status" value="1"/>
</dbReference>
<dbReference type="PROSITE" id="PS51892">
    <property type="entry name" value="SUBTILASE"/>
    <property type="match status" value="1"/>
</dbReference>
<dbReference type="InterPro" id="IPR050131">
    <property type="entry name" value="Peptidase_S8_subtilisin-like"/>
</dbReference>
<dbReference type="InterPro" id="IPR023828">
    <property type="entry name" value="Peptidase_S8_Ser-AS"/>
</dbReference>
<dbReference type="Pfam" id="PF00082">
    <property type="entry name" value="Peptidase_S8"/>
    <property type="match status" value="1"/>
</dbReference>
<sequence>GVDYAVPNLVHSVSVDEYGSLKAFDADELGLTILYRLSPSRVYENASGTYLAVKGAWYSFLSYTGGFVELQMESDIEVTGKVNASTPVSFGIFLATIPGSYYIYIIPVTVVAVDSDIDGVFDTVYADLSTAAFIYGMYVTVYEGMYVWWLDPSLMDFSIVDEPALVLDQNDPTKAIAARDFDGDGRFDFSIGAMGAPFADIQGAIRFMYGLGELVYPGLDSEGRWVNFALDYYGHGTGCAGSAAGDDNTTFYMYFVSNGTWIETTLPGIAPKAKVMSVVSLWMGNVVEGWLYASGFDPISQVIDLFGVQVVLSLWYYTGNHKADVISNSWGISSDVLDYFGKLFGMDILSLVETFLSIPGSAWNITDFTDPYYPGVLPLLDWMMMFEEYNGTLFTHAVGNGGPSYGTANTGPLGFMAVQVGASTTYHWRPFFSIEPEGYYDQIIPWSNRGPFVTGQPSPDVVSIGAFAFASAPISSGGVFGVPSGEYAYQLFGGTSQATPYTAGAAAIVIEAYKEKYGVTPYPALVKSFLMAGADDLGYDAFSQGAGRINVRKAVEVVECTNNRFTVLGTELFEKLAWRILGTPPATPPEDSIVYPALYFEGTTVDPINETVSLKVYGNTTIDNYEAVKIVKYYESTCSLTFSPATIDEVANYTSESYYYVWFKPEILFPDVTPEIVANATYVRIIAYTDALTSLQNILEIYFAVWNWTDYDGDGIADNRSEVHLVNRDTNIGNILTVEVGYPAKYKNPLIGFFLGAFKYATQNITFNIVLQFYNCVEDESFTIVPKVEDGVTKYFNVTLDFNVSKPGFYERYLVFSNSDHKQLVPVVINIVEILGVNDSSYYSGMFEDQDEPFENFYVMLGYNWYWRPEVGEWRIFYVKVEDSTS</sequence>
<dbReference type="Proteomes" id="UP000278475">
    <property type="component" value="Unassembled WGS sequence"/>
</dbReference>
<dbReference type="PROSITE" id="PS00138">
    <property type="entry name" value="SUBTILASE_SER"/>
    <property type="match status" value="1"/>
</dbReference>